<gene>
    <name evidence="2" type="ORF">UFOPK2310_01178</name>
</gene>
<name>A0A6J6N5R7_9ZZZZ</name>
<sequence length="131" mass="13856">MDLPLKDQAPSSGASNPVSRLKNVVLPAPLGPMSAVIDPRWISTWATSTAESPPKRRTIELATKMGSGLGAPGTRGTVASADCASRARWPLAGIKGQLSFIAENALRSENHQTHEAKANEDESDRANVGRQ</sequence>
<feature type="compositionally biased region" description="Polar residues" evidence="1">
    <location>
        <begin position="9"/>
        <end position="18"/>
    </location>
</feature>
<protein>
    <submittedName>
        <fullName evidence="2">Unannotated protein</fullName>
    </submittedName>
</protein>
<organism evidence="2">
    <name type="scientific">freshwater metagenome</name>
    <dbReference type="NCBI Taxonomy" id="449393"/>
    <lineage>
        <taxon>unclassified sequences</taxon>
        <taxon>metagenomes</taxon>
        <taxon>ecological metagenomes</taxon>
    </lineage>
</organism>
<evidence type="ECO:0000256" key="1">
    <source>
        <dbReference type="SAM" id="MobiDB-lite"/>
    </source>
</evidence>
<proteinExistence type="predicted"/>
<feature type="region of interest" description="Disordered" evidence="1">
    <location>
        <begin position="1"/>
        <end position="20"/>
    </location>
</feature>
<feature type="compositionally biased region" description="Basic and acidic residues" evidence="1">
    <location>
        <begin position="106"/>
        <end position="131"/>
    </location>
</feature>
<evidence type="ECO:0000313" key="2">
    <source>
        <dbReference type="EMBL" id="CAB4680225.1"/>
    </source>
</evidence>
<accession>A0A6J6N5R7</accession>
<reference evidence="2" key="1">
    <citation type="submission" date="2020-05" db="EMBL/GenBank/DDBJ databases">
        <authorList>
            <person name="Chiriac C."/>
            <person name="Salcher M."/>
            <person name="Ghai R."/>
            <person name="Kavagutti S V."/>
        </authorList>
    </citation>
    <scope>NUCLEOTIDE SEQUENCE</scope>
</reference>
<dbReference type="EMBL" id="CAEZWW010000155">
    <property type="protein sequence ID" value="CAB4680225.1"/>
    <property type="molecule type" value="Genomic_DNA"/>
</dbReference>
<feature type="region of interest" description="Disordered" evidence="1">
    <location>
        <begin position="105"/>
        <end position="131"/>
    </location>
</feature>
<dbReference type="AlphaFoldDB" id="A0A6J6N5R7"/>